<feature type="chain" id="PRO_5021969225" evidence="1">
    <location>
        <begin position="21"/>
        <end position="691"/>
    </location>
</feature>
<dbReference type="Gene3D" id="3.40.50.1820">
    <property type="entry name" value="alpha/beta hydrolase"/>
    <property type="match status" value="1"/>
</dbReference>
<organism evidence="4 5">
    <name type="scientific">Gracilimonas mengyeensis</name>
    <dbReference type="NCBI Taxonomy" id="1302730"/>
    <lineage>
        <taxon>Bacteria</taxon>
        <taxon>Pseudomonadati</taxon>
        <taxon>Balneolota</taxon>
        <taxon>Balneolia</taxon>
        <taxon>Balneolales</taxon>
        <taxon>Balneolaceae</taxon>
        <taxon>Gracilimonas</taxon>
    </lineage>
</organism>
<evidence type="ECO:0000259" key="3">
    <source>
        <dbReference type="Pfam" id="PF00930"/>
    </source>
</evidence>
<dbReference type="PANTHER" id="PTHR11731:SF193">
    <property type="entry name" value="DIPEPTIDYL PEPTIDASE 9"/>
    <property type="match status" value="1"/>
</dbReference>
<feature type="domain" description="Peptidase S9 prolyl oligopeptidase catalytic" evidence="2">
    <location>
        <begin position="490"/>
        <end position="690"/>
    </location>
</feature>
<dbReference type="RefSeq" id="WP_142453527.1">
    <property type="nucleotide sequence ID" value="NZ_FXTP01000003.1"/>
</dbReference>
<keyword evidence="1" id="KW-0732">Signal</keyword>
<dbReference type="GO" id="GO:0008236">
    <property type="term" value="F:serine-type peptidase activity"/>
    <property type="evidence" value="ECO:0007669"/>
    <property type="project" value="InterPro"/>
</dbReference>
<protein>
    <submittedName>
        <fullName evidence="4">Dipeptidyl aminopeptidase/acylaminoacyl peptidase</fullName>
    </submittedName>
</protein>
<dbReference type="GO" id="GO:0004177">
    <property type="term" value="F:aminopeptidase activity"/>
    <property type="evidence" value="ECO:0007669"/>
    <property type="project" value="UniProtKB-KW"/>
</dbReference>
<dbReference type="Pfam" id="PF00930">
    <property type="entry name" value="DPPIV_N"/>
    <property type="match status" value="1"/>
</dbReference>
<keyword evidence="5" id="KW-1185">Reference proteome</keyword>
<dbReference type="SUPFAM" id="SSF53474">
    <property type="entry name" value="alpha/beta-Hydrolases"/>
    <property type="match status" value="1"/>
</dbReference>
<dbReference type="InterPro" id="IPR050278">
    <property type="entry name" value="Serine_Prot_S9B/DPPIV"/>
</dbReference>
<dbReference type="EMBL" id="FXTP01000003">
    <property type="protein sequence ID" value="SMO50729.1"/>
    <property type="molecule type" value="Genomic_DNA"/>
</dbReference>
<evidence type="ECO:0000259" key="2">
    <source>
        <dbReference type="Pfam" id="PF00326"/>
    </source>
</evidence>
<dbReference type="OrthoDB" id="9812921at2"/>
<accession>A0A521BU82</accession>
<evidence type="ECO:0000313" key="4">
    <source>
        <dbReference type="EMBL" id="SMO50729.1"/>
    </source>
</evidence>
<name>A0A521BU82_9BACT</name>
<sequence>MKKLFALLVFIVFAGINVQAQQFPEALTMKDIFHEPFIPGTRPSFSHFSPDGRTVYFQWSDSATSDTDLFQVGLTGKNQQEAPDDIIRNYELSPDGKHVLYTEKGDLVLANTDFENKRIIVATKDPDYSPVWNADGSRFAFVKGGDIWVSGVNQAFIKQITRKKEDAPNYDVETWAGDKLVLIQRDESDYREYYFPEYADTYVKPGGDRRGIPTQIVSIAPVDSGEIKVIFNRKGYVDIDASASGKHVALDYVDPPMKNRQIIVYKVEDYSSKTLFEDQTEGWMYGTNMEFAPATDRLMFQSEKDGWNHLYTINPDGTGFEQHTFGEYDIPWARWIDERTIVMATSEMDRGEIQLSRLDIITNMPVKLTTEEGYRRDFELSHDRRYVVYEKTFFNEPFDLHLVDTKIPKRETKLTNSVPESFFEYNWQQEEFVRFNSRDGKTRLSMSVLRPARRNPAGNPVVVFVHGAGSLQNVYKGWSNSYWREYLFHQYLTLQGYYVIEVDYRHSTGYGRKFREDVTGWMGKYETQDIEDGLAFLTDNFPKADTSRVGIYGGSYGGFMALYAVSVSPERFDAAAALRSVTNWENYYYTNPWYTLPRLGTPERDSVNYARSSPITYADSLERPVLLLHGLIDDNVGFQDVAQYIEKLVQSGNEDFELMIYPTERHSFRDEDAWYDEYRRIYEFFERELKP</sequence>
<dbReference type="Pfam" id="PF00326">
    <property type="entry name" value="Peptidase_S9"/>
    <property type="match status" value="1"/>
</dbReference>
<dbReference type="InterPro" id="IPR001375">
    <property type="entry name" value="Peptidase_S9_cat"/>
</dbReference>
<dbReference type="Gene3D" id="2.140.10.30">
    <property type="entry name" value="Dipeptidylpeptidase IV, N-terminal domain"/>
    <property type="match status" value="1"/>
</dbReference>
<keyword evidence="4" id="KW-0031">Aminopeptidase</keyword>
<dbReference type="GO" id="GO:0008239">
    <property type="term" value="F:dipeptidyl-peptidase activity"/>
    <property type="evidence" value="ECO:0007669"/>
    <property type="project" value="TreeGrafter"/>
</dbReference>
<reference evidence="4 5" key="1">
    <citation type="submission" date="2017-05" db="EMBL/GenBank/DDBJ databases">
        <authorList>
            <person name="Varghese N."/>
            <person name="Submissions S."/>
        </authorList>
    </citation>
    <scope>NUCLEOTIDE SEQUENCE [LARGE SCALE GENOMIC DNA]</scope>
    <source>
        <strain evidence="4 5">DSM 21985</strain>
    </source>
</reference>
<evidence type="ECO:0000313" key="5">
    <source>
        <dbReference type="Proteomes" id="UP000317557"/>
    </source>
</evidence>
<keyword evidence="4" id="KW-0378">Hydrolase</keyword>
<proteinExistence type="predicted"/>
<dbReference type="Proteomes" id="UP000317557">
    <property type="component" value="Unassembled WGS sequence"/>
</dbReference>
<dbReference type="PANTHER" id="PTHR11731">
    <property type="entry name" value="PROTEASE FAMILY S9B,C DIPEPTIDYL-PEPTIDASE IV-RELATED"/>
    <property type="match status" value="1"/>
</dbReference>
<dbReference type="InterPro" id="IPR029058">
    <property type="entry name" value="AB_hydrolase_fold"/>
</dbReference>
<feature type="domain" description="Dipeptidylpeptidase IV N-terminal" evidence="3">
    <location>
        <begin position="114"/>
        <end position="389"/>
    </location>
</feature>
<dbReference type="SUPFAM" id="SSF82171">
    <property type="entry name" value="DPP6 N-terminal domain-like"/>
    <property type="match status" value="1"/>
</dbReference>
<dbReference type="AlphaFoldDB" id="A0A521BU82"/>
<evidence type="ECO:0000256" key="1">
    <source>
        <dbReference type="SAM" id="SignalP"/>
    </source>
</evidence>
<feature type="signal peptide" evidence="1">
    <location>
        <begin position="1"/>
        <end position="20"/>
    </location>
</feature>
<dbReference type="GO" id="GO:0006508">
    <property type="term" value="P:proteolysis"/>
    <property type="evidence" value="ECO:0007669"/>
    <property type="project" value="InterPro"/>
</dbReference>
<keyword evidence="4" id="KW-0645">Protease</keyword>
<dbReference type="InterPro" id="IPR002469">
    <property type="entry name" value="Peptidase_S9B_N"/>
</dbReference>
<gene>
    <name evidence="4" type="ORF">SAMN06265219_103101</name>
</gene>